<evidence type="ECO:0000313" key="7">
    <source>
        <dbReference type="Proteomes" id="UP000183209"/>
    </source>
</evidence>
<protein>
    <recommendedName>
        <fullName evidence="4 5">Large ribosomal subunit protein uL29</fullName>
    </recommendedName>
</protein>
<name>A0A1I6TZ79_9FLAO</name>
<keyword evidence="2 5" id="KW-0689">Ribosomal protein</keyword>
<dbReference type="Gene3D" id="1.10.287.310">
    <property type="match status" value="1"/>
</dbReference>
<evidence type="ECO:0000256" key="2">
    <source>
        <dbReference type="ARBA" id="ARBA00022980"/>
    </source>
</evidence>
<evidence type="ECO:0000313" key="6">
    <source>
        <dbReference type="EMBL" id="SFS94539.1"/>
    </source>
</evidence>
<dbReference type="Pfam" id="PF00831">
    <property type="entry name" value="Ribosomal_L29"/>
    <property type="match status" value="1"/>
</dbReference>
<dbReference type="GO" id="GO:0005840">
    <property type="term" value="C:ribosome"/>
    <property type="evidence" value="ECO:0007669"/>
    <property type="project" value="UniProtKB-KW"/>
</dbReference>
<dbReference type="EMBL" id="FPAG01000006">
    <property type="protein sequence ID" value="SFS94539.1"/>
    <property type="molecule type" value="Genomic_DNA"/>
</dbReference>
<dbReference type="InterPro" id="IPR036049">
    <property type="entry name" value="Ribosomal_uL29_sf"/>
</dbReference>
<dbReference type="AlphaFoldDB" id="A0A1I6TZ79"/>
<proteinExistence type="inferred from homology"/>
<accession>A0A1I6TZ79</accession>
<dbReference type="HAMAP" id="MF_00374">
    <property type="entry name" value="Ribosomal_uL29"/>
    <property type="match status" value="1"/>
</dbReference>
<evidence type="ECO:0000256" key="3">
    <source>
        <dbReference type="ARBA" id="ARBA00023274"/>
    </source>
</evidence>
<gene>
    <name evidence="5" type="primary">rpmC</name>
    <name evidence="6" type="ORF">SAMN04487906_2253</name>
</gene>
<evidence type="ECO:0000256" key="5">
    <source>
        <dbReference type="HAMAP-Rule" id="MF_00374"/>
    </source>
</evidence>
<dbReference type="GO" id="GO:0003735">
    <property type="term" value="F:structural constituent of ribosome"/>
    <property type="evidence" value="ECO:0007669"/>
    <property type="project" value="InterPro"/>
</dbReference>
<dbReference type="InterPro" id="IPR001854">
    <property type="entry name" value="Ribosomal_uL29"/>
</dbReference>
<comment type="similarity">
    <text evidence="1 5">Belongs to the universal ribosomal protein uL29 family.</text>
</comment>
<evidence type="ECO:0000256" key="1">
    <source>
        <dbReference type="ARBA" id="ARBA00009254"/>
    </source>
</evidence>
<dbReference type="SUPFAM" id="SSF46561">
    <property type="entry name" value="Ribosomal protein L29 (L29p)"/>
    <property type="match status" value="1"/>
</dbReference>
<dbReference type="Proteomes" id="UP000183209">
    <property type="component" value="Unassembled WGS sequence"/>
</dbReference>
<organism evidence="6 7">
    <name type="scientific">Zhouia amylolytica</name>
    <dbReference type="NCBI Taxonomy" id="376730"/>
    <lineage>
        <taxon>Bacteria</taxon>
        <taxon>Pseudomonadati</taxon>
        <taxon>Bacteroidota</taxon>
        <taxon>Flavobacteriia</taxon>
        <taxon>Flavobacteriales</taxon>
        <taxon>Flavobacteriaceae</taxon>
        <taxon>Zhouia</taxon>
    </lineage>
</organism>
<dbReference type="NCBIfam" id="TIGR00012">
    <property type="entry name" value="L29"/>
    <property type="match status" value="1"/>
</dbReference>
<reference evidence="6 7" key="1">
    <citation type="submission" date="2016-10" db="EMBL/GenBank/DDBJ databases">
        <authorList>
            <person name="de Groot N.N."/>
        </authorList>
    </citation>
    <scope>NUCLEOTIDE SEQUENCE [LARGE SCALE GENOMIC DNA]</scope>
    <source>
        <strain evidence="6 7">CGMCC 1.6114</strain>
    </source>
</reference>
<dbReference type="GO" id="GO:0006412">
    <property type="term" value="P:translation"/>
    <property type="evidence" value="ECO:0007669"/>
    <property type="project" value="UniProtKB-UniRule"/>
</dbReference>
<evidence type="ECO:0000256" key="4">
    <source>
        <dbReference type="ARBA" id="ARBA00035204"/>
    </source>
</evidence>
<dbReference type="GO" id="GO:1990904">
    <property type="term" value="C:ribonucleoprotein complex"/>
    <property type="evidence" value="ECO:0007669"/>
    <property type="project" value="UniProtKB-KW"/>
</dbReference>
<dbReference type="CDD" id="cd00427">
    <property type="entry name" value="Ribosomal_L29_HIP"/>
    <property type="match status" value="1"/>
</dbReference>
<sequence length="65" mass="7462">MIMKQSEIKELSVAELQEKLGEFKKQYADLKLAHAVTPLENPLQLRGARRTVARLATELTKRELQ</sequence>
<dbReference type="InterPro" id="IPR018254">
    <property type="entry name" value="Ribosomal_uL29_CS"/>
</dbReference>
<keyword evidence="3 5" id="KW-0687">Ribonucleoprotein</keyword>
<dbReference type="PROSITE" id="PS00579">
    <property type="entry name" value="RIBOSOMAL_L29"/>
    <property type="match status" value="1"/>
</dbReference>